<dbReference type="Proteomes" id="UP000827872">
    <property type="component" value="Linkage Group LG02"/>
</dbReference>
<protein>
    <submittedName>
        <fullName evidence="1">Uncharacterized protein</fullName>
    </submittedName>
</protein>
<dbReference type="EMBL" id="CM037615">
    <property type="protein sequence ID" value="KAH8014213.1"/>
    <property type="molecule type" value="Genomic_DNA"/>
</dbReference>
<keyword evidence="2" id="KW-1185">Reference proteome</keyword>
<sequence length="159" mass="18023">MEEALCGLSETLHSSAWDQELCGGVLVQYCTKTKALHHEHKWFAAHNNQLGNVPAMSPFYKELHRILREAASIRLKWVAKSPNLQRPNEKGMSGSEELFSHDLITNNQEDIHFSMLLDAEQEDECEVAELSAAQFLAHARNCKRCVSVLTDVTQQMCKQ</sequence>
<comment type="caution">
    <text evidence="1">The sequence shown here is derived from an EMBL/GenBank/DDBJ whole genome shotgun (WGS) entry which is preliminary data.</text>
</comment>
<accession>A0ACB8G467</accession>
<name>A0ACB8G467_9SAUR</name>
<evidence type="ECO:0000313" key="1">
    <source>
        <dbReference type="EMBL" id="KAH8014213.1"/>
    </source>
</evidence>
<evidence type="ECO:0000313" key="2">
    <source>
        <dbReference type="Proteomes" id="UP000827872"/>
    </source>
</evidence>
<proteinExistence type="predicted"/>
<reference evidence="1" key="1">
    <citation type="submission" date="2021-08" db="EMBL/GenBank/DDBJ databases">
        <title>The first chromosome-level gecko genome reveals the dynamic sex chromosomes of Neotropical dwarf geckos (Sphaerodactylidae: Sphaerodactylus).</title>
        <authorList>
            <person name="Pinto B.J."/>
            <person name="Keating S.E."/>
            <person name="Gamble T."/>
        </authorList>
    </citation>
    <scope>NUCLEOTIDE SEQUENCE</scope>
    <source>
        <strain evidence="1">TG3544</strain>
    </source>
</reference>
<gene>
    <name evidence="1" type="ORF">K3G42_027485</name>
</gene>
<organism evidence="1 2">
    <name type="scientific">Sphaerodactylus townsendi</name>
    <dbReference type="NCBI Taxonomy" id="933632"/>
    <lineage>
        <taxon>Eukaryota</taxon>
        <taxon>Metazoa</taxon>
        <taxon>Chordata</taxon>
        <taxon>Craniata</taxon>
        <taxon>Vertebrata</taxon>
        <taxon>Euteleostomi</taxon>
        <taxon>Lepidosauria</taxon>
        <taxon>Squamata</taxon>
        <taxon>Bifurcata</taxon>
        <taxon>Gekkota</taxon>
        <taxon>Sphaerodactylidae</taxon>
        <taxon>Sphaerodactylus</taxon>
    </lineage>
</organism>